<dbReference type="KEGG" id="bfn:OI25_599"/>
<dbReference type="Proteomes" id="UP000032614">
    <property type="component" value="Chromosome 1"/>
</dbReference>
<name>A0AAU8T1A9_9BURK</name>
<accession>A0AAU8T1A9</accession>
<organism evidence="1 2">
    <name type="scientific">Paraburkholderia fungorum</name>
    <dbReference type="NCBI Taxonomy" id="134537"/>
    <lineage>
        <taxon>Bacteria</taxon>
        <taxon>Pseudomonadati</taxon>
        <taxon>Pseudomonadota</taxon>
        <taxon>Betaproteobacteria</taxon>
        <taxon>Burkholderiales</taxon>
        <taxon>Burkholderiaceae</taxon>
        <taxon>Paraburkholderia</taxon>
    </lineage>
</organism>
<proteinExistence type="predicted"/>
<sequence length="212" mass="23698">MRAPAHEFASLVDQRIAALSREHFYLRTGHAKHLLEELYPISRFGLYCLVPGVMVEVEAFEDNRAMDAVIRIGNDEVRTLHLEVTYVDSYEEALRREMLWIQGSAPGTGGIARNKGSGEIVAEYSPVSLDESADQLGGKIVALFQKKVAKKYRSHTILLIAFDDPTFFGQADWQRLFASIKRYGGLCGGGFEEVHLFNSGSNDLVTHVHILD</sequence>
<dbReference type="EMBL" id="CP010026">
    <property type="protein sequence ID" value="AJZ60136.1"/>
    <property type="molecule type" value="Genomic_DNA"/>
</dbReference>
<dbReference type="AlphaFoldDB" id="A0AAU8T1A9"/>
<evidence type="ECO:0000313" key="2">
    <source>
        <dbReference type="Proteomes" id="UP000032614"/>
    </source>
</evidence>
<protein>
    <submittedName>
        <fullName evidence="1">Uncharacterized protein</fullName>
    </submittedName>
</protein>
<gene>
    <name evidence="1" type="ORF">OI25_599</name>
</gene>
<dbReference type="GeneID" id="66514616"/>
<dbReference type="RefSeq" id="WP_046566321.1">
    <property type="nucleotide sequence ID" value="NZ_CP010026.1"/>
</dbReference>
<evidence type="ECO:0000313" key="1">
    <source>
        <dbReference type="EMBL" id="AJZ60136.1"/>
    </source>
</evidence>
<reference evidence="1 2" key="1">
    <citation type="journal article" date="2015" name="Genome Announc.">
        <title>Complete genome sequences for 59 burkholderia isolates, both pathogenic and near neighbor.</title>
        <authorList>
            <person name="Johnson S.L."/>
            <person name="Bishop-Lilly K.A."/>
            <person name="Ladner J.T."/>
            <person name="Daligault H.E."/>
            <person name="Davenport K.W."/>
            <person name="Jaissle J."/>
            <person name="Frey K.G."/>
            <person name="Koroleva G.I."/>
            <person name="Bruce D.C."/>
            <person name="Coyne S.R."/>
            <person name="Broomall S.M."/>
            <person name="Li P.E."/>
            <person name="Teshima H."/>
            <person name="Gibbons H.S."/>
            <person name="Palacios G.F."/>
            <person name="Rosenzweig C.N."/>
            <person name="Redden C.L."/>
            <person name="Xu Y."/>
            <person name="Minogue T.D."/>
            <person name="Chain P.S."/>
        </authorList>
    </citation>
    <scope>NUCLEOTIDE SEQUENCE [LARGE SCALE GENOMIC DNA]</scope>
    <source>
        <strain evidence="1 2">ATCC BAA-463</strain>
    </source>
</reference>